<proteinExistence type="predicted"/>
<comment type="caution">
    <text evidence="1">The sequence shown here is derived from an EMBL/GenBank/DDBJ whole genome shotgun (WGS) entry which is preliminary data.</text>
</comment>
<accession>A0A813FS11</accession>
<name>A0A813FS11_POLGL</name>
<dbReference type="Proteomes" id="UP000654075">
    <property type="component" value="Unassembled WGS sequence"/>
</dbReference>
<protein>
    <submittedName>
        <fullName evidence="1">Uncharacterized protein</fullName>
    </submittedName>
</protein>
<evidence type="ECO:0000313" key="1">
    <source>
        <dbReference type="EMBL" id="CAE8613165.1"/>
    </source>
</evidence>
<gene>
    <name evidence="1" type="ORF">PGLA1383_LOCUS30945</name>
</gene>
<evidence type="ECO:0000313" key="2">
    <source>
        <dbReference type="Proteomes" id="UP000654075"/>
    </source>
</evidence>
<sequence length="515" mass="56425">MADFWWNNNNGNWHERIIKECRAANERDDLASAAVHLTWRGNAEHSTPKEESDAPLQWTWMPSGMKLALSPTRRLRPGEKEQLRQQQLQQHIKSPRPATEATAPAARADVAQAVKRPETGKSCSAARCCDDDALLEVAVRPATVAAAAAAVRACFHGRSAVCCLRVVACTCAAAAVAWKQGDFFEEEVTEVEVDLDIGVEGFAERRLRSGPEINFSRTRSSLNRRRSGGSGYLHKLSMAVLTMTRSHAAGWTRYWKAIRAPDHGPTHEGQAALSPEEQKGSTALSALTFDGHSASRSRGENYKLCPRRAWRRAVDRTVSGPTLEAILSSLEEAGPVPDDDGVVSTRVRDRDQTSEMVRAFKDVAGKLVDLRGVAKPPMFDGSEAGWSEWRFRMEAILSLLDLDALAQAAVDGKVEADLAVLGADGLMKSKLLYNVLVQVCSGRALALVRGVRRADGLAAWARLAQDYEPAVSARHCAMLSALLTPTFNPSRSFAEQLMEWESVNITAQWVGMKLD</sequence>
<keyword evidence="2" id="KW-1185">Reference proteome</keyword>
<dbReference type="EMBL" id="CAJNNV010025213">
    <property type="protein sequence ID" value="CAE8613165.1"/>
    <property type="molecule type" value="Genomic_DNA"/>
</dbReference>
<organism evidence="1 2">
    <name type="scientific">Polarella glacialis</name>
    <name type="common">Dinoflagellate</name>
    <dbReference type="NCBI Taxonomy" id="89957"/>
    <lineage>
        <taxon>Eukaryota</taxon>
        <taxon>Sar</taxon>
        <taxon>Alveolata</taxon>
        <taxon>Dinophyceae</taxon>
        <taxon>Suessiales</taxon>
        <taxon>Suessiaceae</taxon>
        <taxon>Polarella</taxon>
    </lineage>
</organism>
<dbReference type="AlphaFoldDB" id="A0A813FS11"/>
<reference evidence="1" key="1">
    <citation type="submission" date="2021-02" db="EMBL/GenBank/DDBJ databases">
        <authorList>
            <person name="Dougan E. K."/>
            <person name="Rhodes N."/>
            <person name="Thang M."/>
            <person name="Chan C."/>
        </authorList>
    </citation>
    <scope>NUCLEOTIDE SEQUENCE</scope>
</reference>